<accession>A0A0L6U6K9</accession>
<dbReference type="Proteomes" id="UP000037035">
    <property type="component" value="Unassembled WGS sequence"/>
</dbReference>
<reference evidence="1 2" key="1">
    <citation type="submission" date="2015-08" db="EMBL/GenBank/DDBJ databases">
        <title>Next Generation Sequencing and Analysis of the Genome of Puccinia sorghi L Schw, the Causal Agent of Maize Common Rust.</title>
        <authorList>
            <person name="Rochi L."/>
            <person name="Burguener G."/>
            <person name="Darino M."/>
            <person name="Turjanski A."/>
            <person name="Kreff E."/>
            <person name="Dieguez M.J."/>
            <person name="Sacco F."/>
        </authorList>
    </citation>
    <scope>NUCLEOTIDE SEQUENCE [LARGE SCALE GENOMIC DNA]</scope>
    <source>
        <strain evidence="1 2">RO10H11247</strain>
    </source>
</reference>
<dbReference type="EMBL" id="LAVV01015347">
    <property type="protein sequence ID" value="KNZ43962.1"/>
    <property type="molecule type" value="Genomic_DNA"/>
</dbReference>
<organism evidence="1 2">
    <name type="scientific">Puccinia sorghi</name>
    <dbReference type="NCBI Taxonomy" id="27349"/>
    <lineage>
        <taxon>Eukaryota</taxon>
        <taxon>Fungi</taxon>
        <taxon>Dikarya</taxon>
        <taxon>Basidiomycota</taxon>
        <taxon>Pucciniomycotina</taxon>
        <taxon>Pucciniomycetes</taxon>
        <taxon>Pucciniales</taxon>
        <taxon>Pucciniaceae</taxon>
        <taxon>Puccinia</taxon>
    </lineage>
</organism>
<proteinExistence type="predicted"/>
<dbReference type="AlphaFoldDB" id="A0A0L6U6K9"/>
<protein>
    <submittedName>
        <fullName evidence="1">Uncharacterized protein</fullName>
    </submittedName>
</protein>
<evidence type="ECO:0000313" key="2">
    <source>
        <dbReference type="Proteomes" id="UP000037035"/>
    </source>
</evidence>
<gene>
    <name evidence="1" type="ORF">VP01_966g4</name>
</gene>
<name>A0A0L6U6K9_9BASI</name>
<comment type="caution">
    <text evidence="1">The sequence shown here is derived from an EMBL/GenBank/DDBJ whole genome shotgun (WGS) entry which is preliminary data.</text>
</comment>
<dbReference type="VEuPathDB" id="FungiDB:VP01_966g4"/>
<evidence type="ECO:0000313" key="1">
    <source>
        <dbReference type="EMBL" id="KNZ43962.1"/>
    </source>
</evidence>
<sequence length="408" mass="46973">MKSLFLKWISQESRRYELLCRNFHTLNSNVKSGKHVTAFHTLSRCIKKKCKETETHSNHFYIIEWQALQGFLIYFGYSDTCFSKYWGKFQYKVIFLWTVRGVFEEAGTAIGIFEIGWDMRLTNSIEILQRALACVLKIVDSLKHFWLTLPDPHQLSSVLFKRPLCLSVTTQYCSSNSSIHQNIHLQFLIRSSTWLQIHLGKESNLNILHPSFFFFVFYPLFHFLSLKCSPSRLSNHLGNKIIIPIMFHSHNPSRDKPSLCSRFSVSALGFVMSTFHLSFAFDMVTQLGPAQETSMLPKRRKRAVKIDLKLCMVSGSCRQQAAEGGVGCWGLGVNKEGGLIYQEKIKKTREFSKRQEKNNEILSHILITAQSLEKQFSQFQCSQKSLQKKTCSTTCMILSALETESLSK</sequence>
<keyword evidence="2" id="KW-1185">Reference proteome</keyword>